<feature type="domain" description="C2H2-type" evidence="7">
    <location>
        <begin position="500"/>
        <end position="529"/>
    </location>
</feature>
<dbReference type="InterPro" id="IPR001623">
    <property type="entry name" value="DnaJ_domain"/>
</dbReference>
<dbReference type="Pfam" id="PF12171">
    <property type="entry name" value="zf-C2H2_jaz"/>
    <property type="match status" value="1"/>
</dbReference>
<dbReference type="AlphaFoldDB" id="A0A9P4S4D1"/>
<dbReference type="InterPro" id="IPR036869">
    <property type="entry name" value="J_dom_sf"/>
</dbReference>
<sequence>MGAGQSSDKAPQQNAVETKTSYYELLGVEKQASQDDIKKAYRRKALELHPDRNYGKEDDATKLFAEIQAAYEVLSDPQERAWYDSHESAILRGNTGEESEHYEHDVRITTADDISGMMRKFNRNIEFSDAPTGFFGFVRETFETLAKEEQLAADWEGVDVPDYPSFGHRDDTYEDVVKEFYAMWNGFSTRKSYAWMDKWRLSEAPDRFIRRQMEKENKKIRDDAKRDFNEAVRALILFIRKRDPRYAPTTQTDAERAKSMKDAAAAQAARQRAINAAQLKQEMPAWTTTREPEEVEDSEEEEVVEEEFECVACKKTFKSEQQVVAHERSKKHQKAVAGLKRKMFKENKNLHLDEDIPSSAVVTPASDDGSYTLHEEDVNKTEENIADLNIDNGGEKTITHNGDSDAPSPDNEHAGDHLDVKADPVTDSEEDDDADDAEGGDGDYSSRSKVEAYMATSTAGVESTTETPVELTGPKLGKAAQKRAKKAAKAAVADQEEAKFKCVTCNNGFPSKTRLFQHISDFGHAAPVSNAKVGKGKKKR</sequence>
<dbReference type="OrthoDB" id="5894at2759"/>
<dbReference type="InterPro" id="IPR051964">
    <property type="entry name" value="Chaperone_stress_response"/>
</dbReference>
<protein>
    <submittedName>
        <fullName evidence="8">DnaJ-domain-containing protein</fullName>
    </submittedName>
</protein>
<feature type="compositionally biased region" description="Basic and acidic residues" evidence="5">
    <location>
        <begin position="410"/>
        <end position="424"/>
    </location>
</feature>
<feature type="region of interest" description="Disordered" evidence="5">
    <location>
        <begin position="389"/>
        <end position="476"/>
    </location>
</feature>
<reference evidence="8" key="1">
    <citation type="journal article" date="2020" name="Stud. Mycol.">
        <title>101 Dothideomycetes genomes: a test case for predicting lifestyles and emergence of pathogens.</title>
        <authorList>
            <person name="Haridas S."/>
            <person name="Albert R."/>
            <person name="Binder M."/>
            <person name="Bloem J."/>
            <person name="Labutti K."/>
            <person name="Salamov A."/>
            <person name="Andreopoulos B."/>
            <person name="Baker S."/>
            <person name="Barry K."/>
            <person name="Bills G."/>
            <person name="Bluhm B."/>
            <person name="Cannon C."/>
            <person name="Castanera R."/>
            <person name="Culley D."/>
            <person name="Daum C."/>
            <person name="Ezra D."/>
            <person name="Gonzalez J."/>
            <person name="Henrissat B."/>
            <person name="Kuo A."/>
            <person name="Liang C."/>
            <person name="Lipzen A."/>
            <person name="Lutzoni F."/>
            <person name="Magnuson J."/>
            <person name="Mondo S."/>
            <person name="Nolan M."/>
            <person name="Ohm R."/>
            <person name="Pangilinan J."/>
            <person name="Park H.-J."/>
            <person name="Ramirez L."/>
            <person name="Alfaro M."/>
            <person name="Sun H."/>
            <person name="Tritt A."/>
            <person name="Yoshinaga Y."/>
            <person name="Zwiers L.-H."/>
            <person name="Turgeon B."/>
            <person name="Goodwin S."/>
            <person name="Spatafora J."/>
            <person name="Crous P."/>
            <person name="Grigoriev I."/>
        </authorList>
    </citation>
    <scope>NUCLEOTIDE SEQUENCE</scope>
    <source>
        <strain evidence="8">CBS 101060</strain>
    </source>
</reference>
<dbReference type="SMART" id="SM00451">
    <property type="entry name" value="ZnF_U1"/>
    <property type="match status" value="1"/>
</dbReference>
<dbReference type="PRINTS" id="PR00625">
    <property type="entry name" value="JDOMAIN"/>
</dbReference>
<organism evidence="8 9">
    <name type="scientific">Patellaria atrata CBS 101060</name>
    <dbReference type="NCBI Taxonomy" id="1346257"/>
    <lineage>
        <taxon>Eukaryota</taxon>
        <taxon>Fungi</taxon>
        <taxon>Dikarya</taxon>
        <taxon>Ascomycota</taxon>
        <taxon>Pezizomycotina</taxon>
        <taxon>Dothideomycetes</taxon>
        <taxon>Dothideomycetes incertae sedis</taxon>
        <taxon>Patellariales</taxon>
        <taxon>Patellariaceae</taxon>
        <taxon>Patellaria</taxon>
    </lineage>
</organism>
<feature type="compositionally biased region" description="Acidic residues" evidence="5">
    <location>
        <begin position="426"/>
        <end position="441"/>
    </location>
</feature>
<dbReference type="CDD" id="cd06257">
    <property type="entry name" value="DnaJ"/>
    <property type="match status" value="1"/>
</dbReference>
<evidence type="ECO:0000256" key="2">
    <source>
        <dbReference type="ARBA" id="ARBA00022771"/>
    </source>
</evidence>
<evidence type="ECO:0000313" key="9">
    <source>
        <dbReference type="Proteomes" id="UP000799429"/>
    </source>
</evidence>
<dbReference type="EMBL" id="MU006106">
    <property type="protein sequence ID" value="KAF2835929.1"/>
    <property type="molecule type" value="Genomic_DNA"/>
</dbReference>
<dbReference type="Gene3D" id="1.10.287.110">
    <property type="entry name" value="DnaJ domain"/>
    <property type="match status" value="1"/>
</dbReference>
<dbReference type="SUPFAM" id="SSF57667">
    <property type="entry name" value="beta-beta-alpha zinc fingers"/>
    <property type="match status" value="1"/>
</dbReference>
<dbReference type="PROSITE" id="PS50076">
    <property type="entry name" value="DNAJ_2"/>
    <property type="match status" value="1"/>
</dbReference>
<evidence type="ECO:0000256" key="3">
    <source>
        <dbReference type="ARBA" id="ARBA00022833"/>
    </source>
</evidence>
<gene>
    <name evidence="8" type="ORF">M501DRAFT_940840</name>
</gene>
<dbReference type="InterPro" id="IPR013087">
    <property type="entry name" value="Znf_C2H2_type"/>
</dbReference>
<evidence type="ECO:0000256" key="5">
    <source>
        <dbReference type="SAM" id="MobiDB-lite"/>
    </source>
</evidence>
<feature type="domain" description="J" evidence="6">
    <location>
        <begin position="21"/>
        <end position="87"/>
    </location>
</feature>
<dbReference type="SMART" id="SM00355">
    <property type="entry name" value="ZnF_C2H2"/>
    <property type="match status" value="2"/>
</dbReference>
<evidence type="ECO:0000259" key="7">
    <source>
        <dbReference type="PROSITE" id="PS50157"/>
    </source>
</evidence>
<proteinExistence type="predicted"/>
<dbReference type="GO" id="GO:0005737">
    <property type="term" value="C:cytoplasm"/>
    <property type="evidence" value="ECO:0007669"/>
    <property type="project" value="TreeGrafter"/>
</dbReference>
<keyword evidence="9" id="KW-1185">Reference proteome</keyword>
<dbReference type="InterPro" id="IPR054076">
    <property type="entry name" value="ZUO1-like_ZHD"/>
</dbReference>
<keyword evidence="1" id="KW-0479">Metal-binding</keyword>
<dbReference type="PANTHER" id="PTHR44029">
    <property type="entry name" value="DNAJ HOMOLOG SUBFAMILY C MEMBER 21"/>
    <property type="match status" value="1"/>
</dbReference>
<dbReference type="PANTHER" id="PTHR44029:SF1">
    <property type="entry name" value="DNAJ HOMOLOG SUBFAMILY C MEMBER 21"/>
    <property type="match status" value="1"/>
</dbReference>
<dbReference type="GO" id="GO:0003676">
    <property type="term" value="F:nucleic acid binding"/>
    <property type="evidence" value="ECO:0007669"/>
    <property type="project" value="InterPro"/>
</dbReference>
<name>A0A9P4S4D1_9PEZI</name>
<comment type="caution">
    <text evidence="8">The sequence shown here is derived from an EMBL/GenBank/DDBJ whole genome shotgun (WGS) entry which is preliminary data.</text>
</comment>
<dbReference type="PROSITE" id="PS00028">
    <property type="entry name" value="ZINC_FINGER_C2H2_1"/>
    <property type="match status" value="2"/>
</dbReference>
<dbReference type="PROSITE" id="PS50157">
    <property type="entry name" value="ZINC_FINGER_C2H2_2"/>
    <property type="match status" value="2"/>
</dbReference>
<evidence type="ECO:0000256" key="1">
    <source>
        <dbReference type="ARBA" id="ARBA00022723"/>
    </source>
</evidence>
<keyword evidence="2 4" id="KW-0863">Zinc-finger</keyword>
<dbReference type="SMART" id="SM00271">
    <property type="entry name" value="DnaJ"/>
    <property type="match status" value="1"/>
</dbReference>
<dbReference type="Pfam" id="PF21884">
    <property type="entry name" value="ZUO1-like_ZHD"/>
    <property type="match status" value="1"/>
</dbReference>
<dbReference type="SUPFAM" id="SSF46565">
    <property type="entry name" value="Chaperone J-domain"/>
    <property type="match status" value="1"/>
</dbReference>
<dbReference type="InterPro" id="IPR022755">
    <property type="entry name" value="Znf_C2H2_jaz"/>
</dbReference>
<feature type="compositionally biased region" description="Polar residues" evidence="5">
    <location>
        <begin position="455"/>
        <end position="467"/>
    </location>
</feature>
<accession>A0A9P4S4D1</accession>
<dbReference type="Pfam" id="PF00226">
    <property type="entry name" value="DnaJ"/>
    <property type="match status" value="1"/>
</dbReference>
<evidence type="ECO:0000256" key="4">
    <source>
        <dbReference type="PROSITE-ProRule" id="PRU00042"/>
    </source>
</evidence>
<evidence type="ECO:0000259" key="6">
    <source>
        <dbReference type="PROSITE" id="PS50076"/>
    </source>
</evidence>
<feature type="domain" description="C2H2-type" evidence="7">
    <location>
        <begin position="308"/>
        <end position="332"/>
    </location>
</feature>
<dbReference type="GO" id="GO:0008270">
    <property type="term" value="F:zinc ion binding"/>
    <property type="evidence" value="ECO:0007669"/>
    <property type="project" value="UniProtKB-KW"/>
</dbReference>
<evidence type="ECO:0000313" key="8">
    <source>
        <dbReference type="EMBL" id="KAF2835929.1"/>
    </source>
</evidence>
<dbReference type="Proteomes" id="UP000799429">
    <property type="component" value="Unassembled WGS sequence"/>
</dbReference>
<dbReference type="InterPro" id="IPR003604">
    <property type="entry name" value="Matrin/U1-like-C_Znf_C2H2"/>
</dbReference>
<dbReference type="Gene3D" id="3.30.160.60">
    <property type="entry name" value="Classic Zinc Finger"/>
    <property type="match status" value="1"/>
</dbReference>
<dbReference type="InterPro" id="IPR018253">
    <property type="entry name" value="DnaJ_domain_CS"/>
</dbReference>
<dbReference type="InterPro" id="IPR036236">
    <property type="entry name" value="Znf_C2H2_sf"/>
</dbReference>
<dbReference type="PROSITE" id="PS00636">
    <property type="entry name" value="DNAJ_1"/>
    <property type="match status" value="1"/>
</dbReference>
<keyword evidence="3" id="KW-0862">Zinc</keyword>